<sequence length="156" mass="17517">MNKIVLAIIIIFVIMLVAAAGWKLYDIAVDDVVVRIEQQVYEIPENEKAATVGIEIVNRTQKIIYFRSPFCDDPFDVYQLSADGTWEVRSDLINMCFGVDGGAPAIEPLDPGETKKVTKAITGLGKYKIGFLYYLSPEDLTQSEEMIFTPEFEVIN</sequence>
<name>A0A2H0V694_9BACT</name>
<reference evidence="2" key="1">
    <citation type="submission" date="2017-09" db="EMBL/GenBank/DDBJ databases">
        <title>Depth-based differentiation of microbial function through sediment-hosted aquifers and enrichment of novel symbionts in the deep terrestrial subsurface.</title>
        <authorList>
            <person name="Probst A.J."/>
            <person name="Ladd B."/>
            <person name="Jarett J.K."/>
            <person name="Geller-Mcgrath D.E."/>
            <person name="Sieber C.M.K."/>
            <person name="Emerson J.B."/>
            <person name="Anantharaman K."/>
            <person name="Thomas B.C."/>
            <person name="Malmstrom R."/>
            <person name="Stieglmeier M."/>
            <person name="Klingl A."/>
            <person name="Woyke T."/>
            <person name="Ryan C.M."/>
            <person name="Banfield J.F."/>
        </authorList>
    </citation>
    <scope>NUCLEOTIDE SEQUENCE [LARGE SCALE GENOMIC DNA]</scope>
</reference>
<accession>A0A2H0V694</accession>
<dbReference type="EMBL" id="PFAP01000002">
    <property type="protein sequence ID" value="PIR94624.1"/>
    <property type="molecule type" value="Genomic_DNA"/>
</dbReference>
<protein>
    <recommendedName>
        <fullName evidence="3">DUF4352 domain-containing protein</fullName>
    </recommendedName>
</protein>
<dbReference type="Proteomes" id="UP000229901">
    <property type="component" value="Unassembled WGS sequence"/>
</dbReference>
<evidence type="ECO:0000313" key="2">
    <source>
        <dbReference type="Proteomes" id="UP000229901"/>
    </source>
</evidence>
<organism evidence="1 2">
    <name type="scientific">Candidatus Falkowbacteria bacterium CG10_big_fil_rev_8_21_14_0_10_39_11</name>
    <dbReference type="NCBI Taxonomy" id="1974565"/>
    <lineage>
        <taxon>Bacteria</taxon>
        <taxon>Candidatus Falkowiibacteriota</taxon>
    </lineage>
</organism>
<dbReference type="AlphaFoldDB" id="A0A2H0V694"/>
<gene>
    <name evidence="1" type="ORF">COT97_00535</name>
</gene>
<evidence type="ECO:0000313" key="1">
    <source>
        <dbReference type="EMBL" id="PIR94624.1"/>
    </source>
</evidence>
<evidence type="ECO:0008006" key="3">
    <source>
        <dbReference type="Google" id="ProtNLM"/>
    </source>
</evidence>
<proteinExistence type="predicted"/>
<comment type="caution">
    <text evidence="1">The sequence shown here is derived from an EMBL/GenBank/DDBJ whole genome shotgun (WGS) entry which is preliminary data.</text>
</comment>